<evidence type="ECO:0000313" key="3">
    <source>
        <dbReference type="EMBL" id="NMQ18012.1"/>
    </source>
</evidence>
<gene>
    <name evidence="3" type="ORF">E4P82_01640</name>
</gene>
<dbReference type="Pfam" id="PF13592">
    <property type="entry name" value="HTH_33"/>
    <property type="match status" value="1"/>
</dbReference>
<dbReference type="Proteomes" id="UP000760480">
    <property type="component" value="Unassembled WGS sequence"/>
</dbReference>
<dbReference type="EMBL" id="SPMZ01000005">
    <property type="protein sequence ID" value="NMQ18012.1"/>
    <property type="molecule type" value="Genomic_DNA"/>
</dbReference>
<evidence type="ECO:0000259" key="2">
    <source>
        <dbReference type="Pfam" id="PF13592"/>
    </source>
</evidence>
<name>A0ABX1TFA7_9GAMM</name>
<organism evidence="3 4">
    <name type="scientific">Candidatus Competibacter phosphatis</name>
    <dbReference type="NCBI Taxonomy" id="221280"/>
    <lineage>
        <taxon>Bacteria</taxon>
        <taxon>Pseudomonadati</taxon>
        <taxon>Pseudomonadota</taxon>
        <taxon>Gammaproteobacteria</taxon>
        <taxon>Candidatus Competibacteraceae</taxon>
        <taxon>Candidatus Competibacter</taxon>
    </lineage>
</organism>
<evidence type="ECO:0000313" key="4">
    <source>
        <dbReference type="Proteomes" id="UP000760480"/>
    </source>
</evidence>
<protein>
    <recommendedName>
        <fullName evidence="2">Winged helix-turn helix domain-containing protein</fullName>
    </recommendedName>
</protein>
<evidence type="ECO:0000256" key="1">
    <source>
        <dbReference type="SAM" id="MobiDB-lite"/>
    </source>
</evidence>
<proteinExistence type="predicted"/>
<feature type="domain" description="Winged helix-turn helix" evidence="2">
    <location>
        <begin position="54"/>
        <end position="92"/>
    </location>
</feature>
<dbReference type="InterPro" id="IPR025959">
    <property type="entry name" value="Winged_HTH_dom"/>
</dbReference>
<sequence>MRWTTRSPSPLDRLAAGARSRLGDGIGFRSPCPINRLEMCGIDSIYKVYELPIMIERRYDVVYQSKQSYYDILKEAGLSWHRTQATNPKKEKGLVLLKQEEIKKTGGSAGRNSRRSSHCLCSR</sequence>
<keyword evidence="4" id="KW-1185">Reference proteome</keyword>
<feature type="region of interest" description="Disordered" evidence="1">
    <location>
        <begin position="104"/>
        <end position="123"/>
    </location>
</feature>
<reference evidence="3 4" key="1">
    <citation type="submission" date="2019-03" db="EMBL/GenBank/DDBJ databases">
        <title>Metabolic reconstructions from genomes of highly enriched 'Candidatus Accumulibacter' and 'Candidatus Competibacter' bioreactor populations.</title>
        <authorList>
            <person name="Annavajhala M.K."/>
            <person name="Welles L."/>
            <person name="Abbas B."/>
            <person name="Sorokin D."/>
            <person name="Park H."/>
            <person name="Van Loosdrecht M."/>
            <person name="Chandran K."/>
        </authorList>
    </citation>
    <scope>NUCLEOTIDE SEQUENCE [LARGE SCALE GENOMIC DNA]</scope>
    <source>
        <strain evidence="3 4">SBR_G</strain>
    </source>
</reference>
<accession>A0ABX1TFA7</accession>
<comment type="caution">
    <text evidence="3">The sequence shown here is derived from an EMBL/GenBank/DDBJ whole genome shotgun (WGS) entry which is preliminary data.</text>
</comment>